<reference evidence="1 2" key="1">
    <citation type="submission" date="2018-08" db="EMBL/GenBank/DDBJ databases">
        <title>Genomic investigation of the strawberry pathogen Phytophthora fragariae indicates pathogenicity is determined by transcriptional variation in three key races.</title>
        <authorList>
            <person name="Adams T.M."/>
            <person name="Armitage A.D."/>
            <person name="Sobczyk M.K."/>
            <person name="Bates H.J."/>
            <person name="Dunwell J.M."/>
            <person name="Nellist C.F."/>
            <person name="Harrison R.J."/>
        </authorList>
    </citation>
    <scope>NUCLEOTIDE SEQUENCE [LARGE SCALE GENOMIC DNA]</scope>
    <source>
        <strain evidence="1 2">SCRP333</strain>
    </source>
</reference>
<gene>
    <name evidence="1" type="ORF">PR003_g20422</name>
</gene>
<keyword evidence="2" id="KW-1185">Reference proteome</keyword>
<dbReference type="Proteomes" id="UP000434957">
    <property type="component" value="Unassembled WGS sequence"/>
</dbReference>
<proteinExistence type="predicted"/>
<organism evidence="1 2">
    <name type="scientific">Phytophthora rubi</name>
    <dbReference type="NCBI Taxonomy" id="129364"/>
    <lineage>
        <taxon>Eukaryota</taxon>
        <taxon>Sar</taxon>
        <taxon>Stramenopiles</taxon>
        <taxon>Oomycota</taxon>
        <taxon>Peronosporomycetes</taxon>
        <taxon>Peronosporales</taxon>
        <taxon>Peronosporaceae</taxon>
        <taxon>Phytophthora</taxon>
    </lineage>
</organism>
<evidence type="ECO:0000313" key="2">
    <source>
        <dbReference type="Proteomes" id="UP000434957"/>
    </source>
</evidence>
<dbReference type="EMBL" id="QXFT01001813">
    <property type="protein sequence ID" value="KAE9309814.1"/>
    <property type="molecule type" value="Genomic_DNA"/>
</dbReference>
<comment type="caution">
    <text evidence="1">The sequence shown here is derived from an EMBL/GenBank/DDBJ whole genome shotgun (WGS) entry which is preliminary data.</text>
</comment>
<sequence>MPDTRLVLGGSLSGHILTPNSTVESDGQLKCLLCRMRGFQKRSRWGCAVCQVGFHVECFAVFHFRDAFEHDSTPSVREALNLFCASAPGNGQFKTRTKKNKSITPLPMIRLPASESIPSPVS</sequence>
<name>A0A6A4DPA2_9STRA</name>
<protein>
    <submittedName>
        <fullName evidence="1">Uncharacterized protein</fullName>
    </submittedName>
</protein>
<accession>A0A6A4DPA2</accession>
<evidence type="ECO:0000313" key="1">
    <source>
        <dbReference type="EMBL" id="KAE9309814.1"/>
    </source>
</evidence>
<dbReference type="AlphaFoldDB" id="A0A6A4DPA2"/>